<feature type="domain" description="PRD" evidence="8">
    <location>
        <begin position="274"/>
        <end position="381"/>
    </location>
</feature>
<keyword evidence="5" id="KW-0804">Transcription</keyword>
<dbReference type="InterPro" id="IPR036388">
    <property type="entry name" value="WH-like_DNA-bd_sf"/>
</dbReference>
<keyword evidence="10" id="KW-1185">Reference proteome</keyword>
<dbReference type="eggNOG" id="COG3711">
    <property type="taxonomic scope" value="Bacteria"/>
</dbReference>
<dbReference type="Proteomes" id="UP000015961">
    <property type="component" value="Unassembled WGS sequence"/>
</dbReference>
<evidence type="ECO:0000256" key="5">
    <source>
        <dbReference type="ARBA" id="ARBA00023163"/>
    </source>
</evidence>
<dbReference type="Pfam" id="PF05043">
    <property type="entry name" value="Mga"/>
    <property type="match status" value="1"/>
</dbReference>
<comment type="caution">
    <text evidence="9">The sequence shown here is derived from an EMBL/GenBank/DDBJ whole genome shotgun (WGS) entry which is preliminary data.</text>
</comment>
<organism evidence="9 10">
    <name type="scientific">Enterococcus sulfureus ATCC 49903</name>
    <dbReference type="NCBI Taxonomy" id="1140003"/>
    <lineage>
        <taxon>Bacteria</taxon>
        <taxon>Bacillati</taxon>
        <taxon>Bacillota</taxon>
        <taxon>Bacilli</taxon>
        <taxon>Lactobacillales</taxon>
        <taxon>Enterococcaceae</taxon>
        <taxon>Enterococcus</taxon>
    </lineage>
</organism>
<dbReference type="eggNOG" id="COG1762">
    <property type="taxonomic scope" value="Bacteria"/>
</dbReference>
<protein>
    <submittedName>
        <fullName evidence="9">Uncharacterized protein</fullName>
    </submittedName>
</protein>
<dbReference type="GO" id="GO:0003700">
    <property type="term" value="F:DNA-binding transcription factor activity"/>
    <property type="evidence" value="ECO:0007669"/>
    <property type="project" value="InterPro"/>
</dbReference>
<dbReference type="Pfam" id="PF00359">
    <property type="entry name" value="PTS_EIIA_2"/>
    <property type="match status" value="1"/>
</dbReference>
<dbReference type="EMBL" id="ASWO01000001">
    <property type="protein sequence ID" value="EOT87457.1"/>
    <property type="molecule type" value="Genomic_DNA"/>
</dbReference>
<dbReference type="Gene3D" id="3.40.930.10">
    <property type="entry name" value="Mannitol-specific EII, Chain A"/>
    <property type="match status" value="1"/>
</dbReference>
<dbReference type="PATRIC" id="fig|1140003.3.peg.514"/>
<dbReference type="AlphaFoldDB" id="S0L589"/>
<dbReference type="GO" id="GO:0003677">
    <property type="term" value="F:DNA binding"/>
    <property type="evidence" value="ECO:0007669"/>
    <property type="project" value="UniProtKB-KW"/>
</dbReference>
<dbReference type="OrthoDB" id="3175596at2"/>
<dbReference type="InterPro" id="IPR002178">
    <property type="entry name" value="PTS_EIIA_type-2_dom"/>
</dbReference>
<sequence length="624" mass="72397">MTISKRQQLLIERLREKNMLTANSLAQFLGVSSKTVRNDICQINQEYKEKVIRSKAGKGYFVSDNFLITKKNTNKIKNESLVFEVLKCIVDNEENDFFELADRFYISESTLTRILNEINTVIADKNEYFCIIRKKNNLLIEAKEEEKRQIFNLFLSKEVETYRLDLKKYADYFDFCDLNDLSDLILDYHKKINYYTNDFATVSFILHIAILLDRTSNGSYIKHLKKDVSDDKSNELAKKLAFLLENEFSIQIPKEEIDYISQLYSKKITPIVINNHDNFESVVDDLLVYIKLSFGIDFSKDQKMRTYLLNHLTLLYQRANSKQFLSNPLTEELKNKFPFIYNVSVFASAWIQNRLKIVFPDAEIAYIALHFLSASETINHGKQRTILLVSPYGVGSQRLVSNQLKKILDYSIKIIFAPSVFDLQEVIESSKIDLILTAEHLEFSTSIPIYQYYLSLTNEDLTKIKYLLDSSSKNSSIAKRFFKKELFFPGENFSTSDEVIHFLCKKLISHDFCSENYTEKVLSREKLSGTSYGNYYAIPHAIQRCAKKNAIAVCSLKKPINWNGKRVKLVLLLALTEERDSSFELLFEQLVSILSDQNVVNQLSKEKNFFEFLSICESNSAVIV</sequence>
<dbReference type="PANTHER" id="PTHR30185">
    <property type="entry name" value="CRYPTIC BETA-GLUCOSIDE BGL OPERON ANTITERMINATOR"/>
    <property type="match status" value="1"/>
</dbReference>
<keyword evidence="2" id="KW-0805">Transcription regulation</keyword>
<dbReference type="CDD" id="cd00211">
    <property type="entry name" value="PTS_IIA_fru"/>
    <property type="match status" value="1"/>
</dbReference>
<dbReference type="CDD" id="cd00133">
    <property type="entry name" value="PTS_IIB"/>
    <property type="match status" value="1"/>
</dbReference>
<dbReference type="InterPro" id="IPR036634">
    <property type="entry name" value="PRD_sf"/>
</dbReference>
<feature type="domain" description="HTH deoR-type" evidence="6">
    <location>
        <begin position="3"/>
        <end position="60"/>
    </location>
</feature>
<dbReference type="PANTHER" id="PTHR30185:SF12">
    <property type="entry name" value="TRANSCRIPTIONAL REGULATOR MANR"/>
    <property type="match status" value="1"/>
</dbReference>
<dbReference type="InterPro" id="IPR018356">
    <property type="entry name" value="Tscrpt_reg_HTH_DeoR_CS"/>
</dbReference>
<proteinExistence type="predicted"/>
<gene>
    <name evidence="9" type="ORF">I573_00513</name>
</gene>
<dbReference type="Gene3D" id="1.10.10.10">
    <property type="entry name" value="Winged helix-like DNA-binding domain superfamily/Winged helix DNA-binding domain"/>
    <property type="match status" value="1"/>
</dbReference>
<name>S0L589_9ENTE</name>
<dbReference type="PROSITE" id="PS51094">
    <property type="entry name" value="PTS_EIIA_TYPE_2"/>
    <property type="match status" value="1"/>
</dbReference>
<dbReference type="PROSITE" id="PS00894">
    <property type="entry name" value="HTH_DEOR_1"/>
    <property type="match status" value="1"/>
</dbReference>
<accession>S0L589</accession>
<dbReference type="InterPro" id="IPR016152">
    <property type="entry name" value="PTrfase/Anion_transptr"/>
</dbReference>
<evidence type="ECO:0000259" key="8">
    <source>
        <dbReference type="PROSITE" id="PS51372"/>
    </source>
</evidence>
<dbReference type="InterPro" id="IPR050661">
    <property type="entry name" value="BglG_antiterminators"/>
</dbReference>
<reference evidence="9 10" key="1">
    <citation type="submission" date="2013-03" db="EMBL/GenBank/DDBJ databases">
        <title>The Genome Sequence of Enterococcus sulfureus ATCC_49903 (PacBio/Illumina hybrid assembly).</title>
        <authorList>
            <consortium name="The Broad Institute Genomics Platform"/>
            <consortium name="The Broad Institute Genome Sequencing Center for Infectious Disease"/>
            <person name="Earl A."/>
            <person name="Russ C."/>
            <person name="Gilmore M."/>
            <person name="Surin D."/>
            <person name="Walker B."/>
            <person name="Young S."/>
            <person name="Zeng Q."/>
            <person name="Gargeya S."/>
            <person name="Fitzgerald M."/>
            <person name="Haas B."/>
            <person name="Abouelleil A."/>
            <person name="Allen A.W."/>
            <person name="Alvarado L."/>
            <person name="Arachchi H.M."/>
            <person name="Berlin A.M."/>
            <person name="Chapman S.B."/>
            <person name="Gainer-Dewar J."/>
            <person name="Goldberg J."/>
            <person name="Griggs A."/>
            <person name="Gujja S."/>
            <person name="Hansen M."/>
            <person name="Howarth C."/>
            <person name="Imamovic A."/>
            <person name="Ireland A."/>
            <person name="Larimer J."/>
            <person name="McCowan C."/>
            <person name="Murphy C."/>
            <person name="Pearson M."/>
            <person name="Poon T.W."/>
            <person name="Priest M."/>
            <person name="Roberts A."/>
            <person name="Saif S."/>
            <person name="Shea T."/>
            <person name="Sisk P."/>
            <person name="Sykes S."/>
            <person name="Wortman J."/>
            <person name="Nusbaum C."/>
            <person name="Birren B."/>
        </authorList>
    </citation>
    <scope>NUCLEOTIDE SEQUENCE [LARGE SCALE GENOMIC DNA]</scope>
    <source>
        <strain evidence="9 10">ATCC 49903</strain>
    </source>
</reference>
<dbReference type="InterPro" id="IPR007737">
    <property type="entry name" value="Mga_HTH"/>
</dbReference>
<dbReference type="SMART" id="SM00420">
    <property type="entry name" value="HTH_DEOR"/>
    <property type="match status" value="1"/>
</dbReference>
<dbReference type="SUPFAM" id="SSF46785">
    <property type="entry name" value="Winged helix' DNA-binding domain"/>
    <property type="match status" value="1"/>
</dbReference>
<dbReference type="Gene3D" id="1.10.1790.10">
    <property type="entry name" value="PRD domain"/>
    <property type="match status" value="2"/>
</dbReference>
<evidence type="ECO:0000256" key="2">
    <source>
        <dbReference type="ARBA" id="ARBA00023015"/>
    </source>
</evidence>
<dbReference type="Pfam" id="PF08279">
    <property type="entry name" value="HTH_11"/>
    <property type="match status" value="1"/>
</dbReference>
<evidence type="ECO:0000313" key="9">
    <source>
        <dbReference type="EMBL" id="EOT87457.1"/>
    </source>
</evidence>
<feature type="domain" description="PTS EIIA type-2" evidence="7">
    <location>
        <begin position="480"/>
        <end position="619"/>
    </location>
</feature>
<dbReference type="InterPro" id="IPR011608">
    <property type="entry name" value="PRD"/>
</dbReference>
<keyword evidence="1" id="KW-0677">Repeat</keyword>
<evidence type="ECO:0000256" key="4">
    <source>
        <dbReference type="ARBA" id="ARBA00023159"/>
    </source>
</evidence>
<evidence type="ECO:0000259" key="7">
    <source>
        <dbReference type="PROSITE" id="PS51094"/>
    </source>
</evidence>
<evidence type="ECO:0000313" key="10">
    <source>
        <dbReference type="Proteomes" id="UP000015961"/>
    </source>
</evidence>
<dbReference type="SUPFAM" id="SSF63520">
    <property type="entry name" value="PTS-regulatory domain, PRD"/>
    <property type="match status" value="2"/>
</dbReference>
<keyword evidence="3" id="KW-0238">DNA-binding</keyword>
<dbReference type="PROSITE" id="PS51372">
    <property type="entry name" value="PRD_2"/>
    <property type="match status" value="1"/>
</dbReference>
<dbReference type="Pfam" id="PF00874">
    <property type="entry name" value="PRD"/>
    <property type="match status" value="2"/>
</dbReference>
<dbReference type="InterPro" id="IPR001034">
    <property type="entry name" value="DeoR_HTH"/>
</dbReference>
<dbReference type="InterPro" id="IPR036390">
    <property type="entry name" value="WH_DNA-bd_sf"/>
</dbReference>
<keyword evidence="4" id="KW-0010">Activator</keyword>
<dbReference type="InterPro" id="IPR013196">
    <property type="entry name" value="HTH_11"/>
</dbReference>
<evidence type="ECO:0000259" key="6">
    <source>
        <dbReference type="PROSITE" id="PS51000"/>
    </source>
</evidence>
<dbReference type="SUPFAM" id="SSF55804">
    <property type="entry name" value="Phoshotransferase/anion transport protein"/>
    <property type="match status" value="1"/>
</dbReference>
<dbReference type="PROSITE" id="PS51000">
    <property type="entry name" value="HTH_DEOR_2"/>
    <property type="match status" value="1"/>
</dbReference>
<dbReference type="RefSeq" id="WP_016185011.1">
    <property type="nucleotide sequence ID" value="NZ_ASWO01000001.1"/>
</dbReference>
<evidence type="ECO:0000256" key="3">
    <source>
        <dbReference type="ARBA" id="ARBA00023125"/>
    </source>
</evidence>
<evidence type="ECO:0000256" key="1">
    <source>
        <dbReference type="ARBA" id="ARBA00022737"/>
    </source>
</evidence>
<dbReference type="STRING" id="1140003.OMY_00520"/>